<evidence type="ECO:0000313" key="3">
    <source>
        <dbReference type="Proteomes" id="UP000186817"/>
    </source>
</evidence>
<protein>
    <submittedName>
        <fullName evidence="2">Uncharacterized protein</fullName>
    </submittedName>
</protein>
<dbReference type="AlphaFoldDB" id="A0A1Q9CHE4"/>
<evidence type="ECO:0000313" key="2">
    <source>
        <dbReference type="EMBL" id="OLP82345.1"/>
    </source>
</evidence>
<feature type="compositionally biased region" description="Acidic residues" evidence="1">
    <location>
        <begin position="101"/>
        <end position="122"/>
    </location>
</feature>
<feature type="region of interest" description="Disordered" evidence="1">
    <location>
        <begin position="98"/>
        <end position="122"/>
    </location>
</feature>
<organism evidence="2 3">
    <name type="scientific">Symbiodinium microadriaticum</name>
    <name type="common">Dinoflagellate</name>
    <name type="synonym">Zooxanthella microadriatica</name>
    <dbReference type="NCBI Taxonomy" id="2951"/>
    <lineage>
        <taxon>Eukaryota</taxon>
        <taxon>Sar</taxon>
        <taxon>Alveolata</taxon>
        <taxon>Dinophyceae</taxon>
        <taxon>Suessiales</taxon>
        <taxon>Symbiodiniaceae</taxon>
        <taxon>Symbiodinium</taxon>
    </lineage>
</organism>
<proteinExistence type="predicted"/>
<gene>
    <name evidence="2" type="ORF">AK812_SmicGene37008</name>
</gene>
<comment type="caution">
    <text evidence="2">The sequence shown here is derived from an EMBL/GenBank/DDBJ whole genome shotgun (WGS) entry which is preliminary data.</text>
</comment>
<evidence type="ECO:0000256" key="1">
    <source>
        <dbReference type="SAM" id="MobiDB-lite"/>
    </source>
</evidence>
<keyword evidence="3" id="KW-1185">Reference proteome</keyword>
<feature type="region of interest" description="Disordered" evidence="1">
    <location>
        <begin position="23"/>
        <end position="45"/>
    </location>
</feature>
<dbReference type="Proteomes" id="UP000186817">
    <property type="component" value="Unassembled WGS sequence"/>
</dbReference>
<name>A0A1Q9CHE4_SYMMI</name>
<reference evidence="2 3" key="1">
    <citation type="submission" date="2016-02" db="EMBL/GenBank/DDBJ databases">
        <title>Genome analysis of coral dinoflagellate symbionts highlights evolutionary adaptations to a symbiotic lifestyle.</title>
        <authorList>
            <person name="Aranda M."/>
            <person name="Li Y."/>
            <person name="Liew Y.J."/>
            <person name="Baumgarten S."/>
            <person name="Simakov O."/>
            <person name="Wilson M."/>
            <person name="Piel J."/>
            <person name="Ashoor H."/>
            <person name="Bougouffa S."/>
            <person name="Bajic V.B."/>
            <person name="Ryu T."/>
            <person name="Ravasi T."/>
            <person name="Bayer T."/>
            <person name="Micklem G."/>
            <person name="Kim H."/>
            <person name="Bhak J."/>
            <person name="Lajeunesse T.C."/>
            <person name="Voolstra C.R."/>
        </authorList>
    </citation>
    <scope>NUCLEOTIDE SEQUENCE [LARGE SCALE GENOMIC DNA]</scope>
    <source>
        <strain evidence="2 3">CCMP2467</strain>
    </source>
</reference>
<accession>A0A1Q9CHE4</accession>
<dbReference type="EMBL" id="LSRX01001202">
    <property type="protein sequence ID" value="OLP82345.1"/>
    <property type="molecule type" value="Genomic_DNA"/>
</dbReference>
<sequence length="122" mass="13366">MPGEQATINCSYRCLNKLHDGDGHDFDDDDGDDAAAPPGDNFEVATAGDDGTCKVVYVACKELGNPNYYETKEPTCAVGEKVMNFFFKGGGIHKPLKGMEEGADDMMEEEDMDWEDEEELAV</sequence>